<feature type="region of interest" description="Disordered" evidence="1">
    <location>
        <begin position="195"/>
        <end position="228"/>
    </location>
</feature>
<dbReference type="EMBL" id="JBHSSC010000044">
    <property type="protein sequence ID" value="MFC6182228.1"/>
    <property type="molecule type" value="Genomic_DNA"/>
</dbReference>
<evidence type="ECO:0000313" key="3">
    <source>
        <dbReference type="Proteomes" id="UP001596282"/>
    </source>
</evidence>
<dbReference type="Proteomes" id="UP001596282">
    <property type="component" value="Unassembled WGS sequence"/>
</dbReference>
<dbReference type="RefSeq" id="WP_137627475.1">
    <property type="nucleotide sequence ID" value="NZ_BJDJ01000002.1"/>
</dbReference>
<organism evidence="2 3">
    <name type="scientific">Lactiplantibacillus daowaiensis</name>
    <dbReference type="NCBI Taxonomy" id="2559918"/>
    <lineage>
        <taxon>Bacteria</taxon>
        <taxon>Bacillati</taxon>
        <taxon>Bacillota</taxon>
        <taxon>Bacilli</taxon>
        <taxon>Lactobacillales</taxon>
        <taxon>Lactobacillaceae</taxon>
        <taxon>Lactiplantibacillus</taxon>
    </lineage>
</organism>
<gene>
    <name evidence="2" type="ORF">ACFP5Y_13410</name>
</gene>
<protein>
    <submittedName>
        <fullName evidence="2">Cell surface protein</fullName>
    </submittedName>
</protein>
<feature type="compositionally biased region" description="Polar residues" evidence="1">
    <location>
        <begin position="195"/>
        <end position="214"/>
    </location>
</feature>
<evidence type="ECO:0000256" key="1">
    <source>
        <dbReference type="SAM" id="MobiDB-lite"/>
    </source>
</evidence>
<keyword evidence="3" id="KW-1185">Reference proteome</keyword>
<sequence length="506" mass="52269">MNKLKNRSQLMVVLTSVMLALLILVGRVQADTMTNVMSGTGTTFTPESTGNVVFGSSGYYGINSYPKLKAITANNVSNGRITTKTTQVAITLTGTVTAKNNVSMNNFYFDMMQKDGTSLQSGSTTLFSGNSKTFSSSGTTQTITVDLTDLANDLPIYVGFRYNASSGGGDIAYQLGSFTNDATAAAALKPTIDSTAGSGKVSASDQKITGTGTNVGDKITSSAGGSTTVGSDKTYSLDLGSAIGSASSVTVTESNATGDKGTATADVVQKTLDLDSQSTSLDLSPDDASSLASMSDSEIVAWLAKQTTLGLSPSYSDGSSTSDVTYATDDSGIAAKIKALATGDSTTVSLYATDGTLKSSAKTITLTKQAGTLTFGTISSAIGFGDLEVPTKETIFKPTSSWDVSISDTRAAGSKWYVYATASAMTSAKHTLKGNLIYQDGSDQQSLTNTSTLIASGERNSGSNTTDVTSDWDNSTKGIFLDVFPGVYNGTYSGTVNWSLQDTPAE</sequence>
<reference evidence="3" key="1">
    <citation type="journal article" date="2019" name="Int. J. Syst. Evol. Microbiol.">
        <title>The Global Catalogue of Microorganisms (GCM) 10K type strain sequencing project: providing services to taxonomists for standard genome sequencing and annotation.</title>
        <authorList>
            <consortium name="The Broad Institute Genomics Platform"/>
            <consortium name="The Broad Institute Genome Sequencing Center for Infectious Disease"/>
            <person name="Wu L."/>
            <person name="Ma J."/>
        </authorList>
    </citation>
    <scope>NUCLEOTIDE SEQUENCE [LARGE SCALE GENOMIC DNA]</scope>
    <source>
        <strain evidence="3">CCM 8933</strain>
    </source>
</reference>
<accession>A0ABW1S377</accession>
<proteinExistence type="predicted"/>
<name>A0ABW1S377_9LACO</name>
<evidence type="ECO:0000313" key="2">
    <source>
        <dbReference type="EMBL" id="MFC6182228.1"/>
    </source>
</evidence>
<comment type="caution">
    <text evidence="2">The sequence shown here is derived from an EMBL/GenBank/DDBJ whole genome shotgun (WGS) entry which is preliminary data.</text>
</comment>